<evidence type="ECO:0000256" key="1">
    <source>
        <dbReference type="ARBA" id="ARBA00004141"/>
    </source>
</evidence>
<dbReference type="CDD" id="cd17323">
    <property type="entry name" value="MFS_Tpo1_MDR_like"/>
    <property type="match status" value="1"/>
</dbReference>
<dbReference type="Pfam" id="PF07690">
    <property type="entry name" value="MFS_1"/>
    <property type="match status" value="1"/>
</dbReference>
<evidence type="ECO:0000256" key="3">
    <source>
        <dbReference type="ARBA" id="ARBA00022989"/>
    </source>
</evidence>
<gene>
    <name evidence="7" type="ORF">N7456_004062</name>
</gene>
<feature type="transmembrane region" description="Helical" evidence="5">
    <location>
        <begin position="366"/>
        <end position="393"/>
    </location>
</feature>
<evidence type="ECO:0000313" key="7">
    <source>
        <dbReference type="EMBL" id="KAJ5107387.1"/>
    </source>
</evidence>
<organism evidence="7 8">
    <name type="scientific">Penicillium angulare</name>
    <dbReference type="NCBI Taxonomy" id="116970"/>
    <lineage>
        <taxon>Eukaryota</taxon>
        <taxon>Fungi</taxon>
        <taxon>Dikarya</taxon>
        <taxon>Ascomycota</taxon>
        <taxon>Pezizomycotina</taxon>
        <taxon>Eurotiomycetes</taxon>
        <taxon>Eurotiomycetidae</taxon>
        <taxon>Eurotiales</taxon>
        <taxon>Aspergillaceae</taxon>
        <taxon>Penicillium</taxon>
    </lineage>
</organism>
<feature type="transmembrane region" description="Helical" evidence="5">
    <location>
        <begin position="260"/>
        <end position="286"/>
    </location>
</feature>
<dbReference type="SUPFAM" id="SSF103473">
    <property type="entry name" value="MFS general substrate transporter"/>
    <property type="match status" value="1"/>
</dbReference>
<feature type="transmembrane region" description="Helical" evidence="5">
    <location>
        <begin position="126"/>
        <end position="148"/>
    </location>
</feature>
<evidence type="ECO:0000256" key="2">
    <source>
        <dbReference type="ARBA" id="ARBA00022692"/>
    </source>
</evidence>
<comment type="subcellular location">
    <subcellularLocation>
        <location evidence="1">Membrane</location>
        <topology evidence="1">Multi-pass membrane protein</topology>
    </subcellularLocation>
</comment>
<dbReference type="GO" id="GO:0015606">
    <property type="term" value="F:spermidine transmembrane transporter activity"/>
    <property type="evidence" value="ECO:0007669"/>
    <property type="project" value="TreeGrafter"/>
</dbReference>
<name>A0A9W9KJB6_9EURO</name>
<dbReference type="PANTHER" id="PTHR23502">
    <property type="entry name" value="MAJOR FACILITATOR SUPERFAMILY"/>
    <property type="match status" value="1"/>
</dbReference>
<feature type="transmembrane region" description="Helical" evidence="5">
    <location>
        <begin position="160"/>
        <end position="185"/>
    </location>
</feature>
<dbReference type="PANTHER" id="PTHR23502:SF38">
    <property type="entry name" value="POLYAMINE TRANSPORTER 4"/>
    <property type="match status" value="1"/>
</dbReference>
<evidence type="ECO:0000256" key="5">
    <source>
        <dbReference type="SAM" id="Phobius"/>
    </source>
</evidence>
<feature type="transmembrane region" description="Helical" evidence="5">
    <location>
        <begin position="233"/>
        <end position="253"/>
    </location>
</feature>
<evidence type="ECO:0000259" key="6">
    <source>
        <dbReference type="PROSITE" id="PS50850"/>
    </source>
</evidence>
<dbReference type="Proteomes" id="UP001149165">
    <property type="component" value="Unassembled WGS sequence"/>
</dbReference>
<keyword evidence="3 5" id="KW-1133">Transmembrane helix</keyword>
<dbReference type="EMBL" id="JAPQKH010000003">
    <property type="protein sequence ID" value="KAJ5107387.1"/>
    <property type="molecule type" value="Genomic_DNA"/>
</dbReference>
<feature type="transmembrane region" description="Helical" evidence="5">
    <location>
        <begin position="405"/>
        <end position="423"/>
    </location>
</feature>
<dbReference type="GO" id="GO:0005886">
    <property type="term" value="C:plasma membrane"/>
    <property type="evidence" value="ECO:0007669"/>
    <property type="project" value="TreeGrafter"/>
</dbReference>
<dbReference type="InterPro" id="IPR020846">
    <property type="entry name" value="MFS_dom"/>
</dbReference>
<dbReference type="GO" id="GO:0000297">
    <property type="term" value="F:spermine transmembrane transporter activity"/>
    <property type="evidence" value="ECO:0007669"/>
    <property type="project" value="TreeGrafter"/>
</dbReference>
<proteinExistence type="predicted"/>
<dbReference type="InterPro" id="IPR036259">
    <property type="entry name" value="MFS_trans_sf"/>
</dbReference>
<feature type="transmembrane region" description="Helical" evidence="5">
    <location>
        <begin position="435"/>
        <end position="457"/>
    </location>
</feature>
<keyword evidence="4 5" id="KW-0472">Membrane</keyword>
<keyword evidence="8" id="KW-1185">Reference proteome</keyword>
<keyword evidence="2 5" id="KW-0812">Transmembrane</keyword>
<dbReference type="InterPro" id="IPR011701">
    <property type="entry name" value="MFS"/>
</dbReference>
<reference evidence="7" key="2">
    <citation type="journal article" date="2023" name="IMA Fungus">
        <title>Comparative genomic study of the Penicillium genus elucidates a diverse pangenome and 15 lateral gene transfer events.</title>
        <authorList>
            <person name="Petersen C."/>
            <person name="Sorensen T."/>
            <person name="Nielsen M.R."/>
            <person name="Sondergaard T.E."/>
            <person name="Sorensen J.L."/>
            <person name="Fitzpatrick D.A."/>
            <person name="Frisvad J.C."/>
            <person name="Nielsen K.L."/>
        </authorList>
    </citation>
    <scope>NUCLEOTIDE SEQUENCE</scope>
    <source>
        <strain evidence="7">IBT 30069</strain>
    </source>
</reference>
<dbReference type="Gene3D" id="1.20.1250.20">
    <property type="entry name" value="MFS general substrate transporter like domains"/>
    <property type="match status" value="1"/>
</dbReference>
<protein>
    <recommendedName>
        <fullName evidence="6">Major facilitator superfamily (MFS) profile domain-containing protein</fullName>
    </recommendedName>
</protein>
<feature type="transmembrane region" description="Helical" evidence="5">
    <location>
        <begin position="339"/>
        <end position="360"/>
    </location>
</feature>
<feature type="transmembrane region" description="Helical" evidence="5">
    <location>
        <begin position="33"/>
        <end position="54"/>
    </location>
</feature>
<dbReference type="AlphaFoldDB" id="A0A9W9KJB6"/>
<evidence type="ECO:0000256" key="4">
    <source>
        <dbReference type="ARBA" id="ARBA00023136"/>
    </source>
</evidence>
<comment type="caution">
    <text evidence="7">The sequence shown here is derived from an EMBL/GenBank/DDBJ whole genome shotgun (WGS) entry which is preliminary data.</text>
</comment>
<feature type="domain" description="Major facilitator superfamily (MFS) profile" evidence="6">
    <location>
        <begin position="35"/>
        <end position="463"/>
    </location>
</feature>
<accession>A0A9W9KJB6</accession>
<evidence type="ECO:0000313" key="8">
    <source>
        <dbReference type="Proteomes" id="UP001149165"/>
    </source>
</evidence>
<feature type="transmembrane region" description="Helical" evidence="5">
    <location>
        <begin position="66"/>
        <end position="88"/>
    </location>
</feature>
<sequence length="469" mass="51196">MTHAAETSEKGDILSDWDNDPDNAKNWPTAKKLYNTIVPAVLCFLISFTLAIYSPSHENVQEDFHTTTVLSLLPFTLYVYGLAFGPAVSAPLSETFGRRFIYVFVTPIALLFILGASFAKNLATLAICRLLAGIMISAPLAVGAGTMMDMWTGVNTNRGVILIMTIAFLGPAIGELVGGWVAQFLKWQWSQWVTLCLGAAFWIFSMGAQETYAGPVMRGKAKKLGMTSPPSPIPAGLAGIRFLITVTLARPIFMLVREPIVLLCSLYSSLNFSVLFCFLAAIPLIFSDTYGFTPGESGLVLIGITVGCFLGGLTLVFLDSYTLKKHMRKHDTKAPPPERMLWGAMIGGPLMAGSLFWFAWTARPGIHFMSSIVATGLFGFSNILIFVSTMLYLTNVYGAKYGASALAANGLLRYVVGGSFPLFTIPMYKNLTYPWASSLLAFLAVVFAFLPWVFYMFGSKVRRKSAYVA</sequence>
<reference evidence="7" key="1">
    <citation type="submission" date="2022-11" db="EMBL/GenBank/DDBJ databases">
        <authorList>
            <person name="Petersen C."/>
        </authorList>
    </citation>
    <scope>NUCLEOTIDE SEQUENCE</scope>
    <source>
        <strain evidence="7">IBT 30069</strain>
    </source>
</reference>
<feature type="transmembrane region" description="Helical" evidence="5">
    <location>
        <begin position="192"/>
        <end position="213"/>
    </location>
</feature>
<dbReference type="PROSITE" id="PS50850">
    <property type="entry name" value="MFS"/>
    <property type="match status" value="1"/>
</dbReference>
<dbReference type="OrthoDB" id="3936150at2759"/>
<feature type="transmembrane region" description="Helical" evidence="5">
    <location>
        <begin position="298"/>
        <end position="318"/>
    </location>
</feature>
<feature type="transmembrane region" description="Helical" evidence="5">
    <location>
        <begin position="100"/>
        <end position="119"/>
    </location>
</feature>